<sequence>MINLPSISFPLHTGFKGFVAGITNPRANYKQQAFVDVRGSDGHTITSTTFASDGIGRRKPMKRTSESKYWSFGPFAYDATVHVTISYDSGDGFKPSKMVGPLRIDKKPEDDYPKEFHVWTVISEDGADQSHDDCTVQVLQYK</sequence>
<gene>
    <name evidence="1" type="ORF">BV22DRAFT_1041386</name>
</gene>
<keyword evidence="2" id="KW-1185">Reference proteome</keyword>
<evidence type="ECO:0000313" key="1">
    <source>
        <dbReference type="EMBL" id="KAH7918917.1"/>
    </source>
</evidence>
<organism evidence="1 2">
    <name type="scientific">Leucogyrophana mollusca</name>
    <dbReference type="NCBI Taxonomy" id="85980"/>
    <lineage>
        <taxon>Eukaryota</taxon>
        <taxon>Fungi</taxon>
        <taxon>Dikarya</taxon>
        <taxon>Basidiomycota</taxon>
        <taxon>Agaricomycotina</taxon>
        <taxon>Agaricomycetes</taxon>
        <taxon>Agaricomycetidae</taxon>
        <taxon>Boletales</taxon>
        <taxon>Boletales incertae sedis</taxon>
        <taxon>Leucogyrophana</taxon>
    </lineage>
</organism>
<proteinExistence type="predicted"/>
<comment type="caution">
    <text evidence="1">The sequence shown here is derived from an EMBL/GenBank/DDBJ whole genome shotgun (WGS) entry which is preliminary data.</text>
</comment>
<accession>A0ACB8B2H2</accession>
<dbReference type="Proteomes" id="UP000790709">
    <property type="component" value="Unassembled WGS sequence"/>
</dbReference>
<dbReference type="EMBL" id="MU266717">
    <property type="protein sequence ID" value="KAH7918917.1"/>
    <property type="molecule type" value="Genomic_DNA"/>
</dbReference>
<protein>
    <submittedName>
        <fullName evidence="1">Uncharacterized protein</fullName>
    </submittedName>
</protein>
<evidence type="ECO:0000313" key="2">
    <source>
        <dbReference type="Proteomes" id="UP000790709"/>
    </source>
</evidence>
<reference evidence="1" key="1">
    <citation type="journal article" date="2021" name="New Phytol.">
        <title>Evolutionary innovations through gain and loss of genes in the ectomycorrhizal Boletales.</title>
        <authorList>
            <person name="Wu G."/>
            <person name="Miyauchi S."/>
            <person name="Morin E."/>
            <person name="Kuo A."/>
            <person name="Drula E."/>
            <person name="Varga T."/>
            <person name="Kohler A."/>
            <person name="Feng B."/>
            <person name="Cao Y."/>
            <person name="Lipzen A."/>
            <person name="Daum C."/>
            <person name="Hundley H."/>
            <person name="Pangilinan J."/>
            <person name="Johnson J."/>
            <person name="Barry K."/>
            <person name="LaButti K."/>
            <person name="Ng V."/>
            <person name="Ahrendt S."/>
            <person name="Min B."/>
            <person name="Choi I.G."/>
            <person name="Park H."/>
            <person name="Plett J.M."/>
            <person name="Magnuson J."/>
            <person name="Spatafora J.W."/>
            <person name="Nagy L.G."/>
            <person name="Henrissat B."/>
            <person name="Grigoriev I.V."/>
            <person name="Yang Z.L."/>
            <person name="Xu J."/>
            <person name="Martin F.M."/>
        </authorList>
    </citation>
    <scope>NUCLEOTIDE SEQUENCE</scope>
    <source>
        <strain evidence="1">KUC20120723A-06</strain>
    </source>
</reference>
<name>A0ACB8B2H2_9AGAM</name>